<dbReference type="EMBL" id="LXEO01000063">
    <property type="protein sequence ID" value="OAT15234.1"/>
    <property type="molecule type" value="Genomic_DNA"/>
</dbReference>
<dbReference type="AlphaFoldDB" id="A0A1B7HHX4"/>
<keyword evidence="1" id="KW-0472">Membrane</keyword>
<dbReference type="RefSeq" id="WP_034456906.1">
    <property type="nucleotide sequence ID" value="NZ_LXEO01000063.1"/>
</dbReference>
<dbReference type="PATRIC" id="fig|1354255.3.peg.3942"/>
<protein>
    <submittedName>
        <fullName evidence="2">Putative membrane protein</fullName>
    </submittedName>
</protein>
<dbReference type="PANTHER" id="PTHR38598">
    <property type="entry name" value="INNER MEMBRANE PROTEIN YJCH"/>
    <property type="match status" value="1"/>
</dbReference>
<evidence type="ECO:0000313" key="2">
    <source>
        <dbReference type="EMBL" id="OAT15234.1"/>
    </source>
</evidence>
<dbReference type="InterPro" id="IPR052959">
    <property type="entry name" value="Inner_membrane_assoc"/>
</dbReference>
<evidence type="ECO:0000313" key="3">
    <source>
        <dbReference type="Proteomes" id="UP000078286"/>
    </source>
</evidence>
<feature type="transmembrane region" description="Helical" evidence="1">
    <location>
        <begin position="64"/>
        <end position="85"/>
    </location>
</feature>
<keyword evidence="3" id="KW-1185">Reference proteome</keyword>
<keyword evidence="1" id="KW-0812">Transmembrane</keyword>
<dbReference type="Proteomes" id="UP000078286">
    <property type="component" value="Unassembled WGS sequence"/>
</dbReference>
<feature type="transmembrane region" description="Helical" evidence="1">
    <location>
        <begin position="26"/>
        <end position="52"/>
    </location>
</feature>
<reference evidence="2 3" key="1">
    <citation type="submission" date="2016-04" db="EMBL/GenBank/DDBJ databases">
        <title>ATOL: Assembling a taxonomically balanced genome-scale reconstruction of the evolutionary history of the Enterobacteriaceae.</title>
        <authorList>
            <person name="Plunkett G.III."/>
            <person name="Neeno-Eckwall E.C."/>
            <person name="Glasner J.D."/>
            <person name="Perna N.T."/>
        </authorList>
    </citation>
    <scope>NUCLEOTIDE SEQUENCE [LARGE SCALE GENOMIC DNA]</scope>
    <source>
        <strain evidence="2 3">ATCC 51607</strain>
    </source>
</reference>
<organism evidence="2 3">
    <name type="scientific">Buttiauxella noackiae ATCC 51607</name>
    <dbReference type="NCBI Taxonomy" id="1354255"/>
    <lineage>
        <taxon>Bacteria</taxon>
        <taxon>Pseudomonadati</taxon>
        <taxon>Pseudomonadota</taxon>
        <taxon>Gammaproteobacteria</taxon>
        <taxon>Enterobacterales</taxon>
        <taxon>Enterobacteriaceae</taxon>
        <taxon>Buttiauxella</taxon>
    </lineage>
</organism>
<proteinExistence type="predicted"/>
<dbReference type="GO" id="GO:0005886">
    <property type="term" value="C:plasma membrane"/>
    <property type="evidence" value="ECO:0007669"/>
    <property type="project" value="TreeGrafter"/>
</dbReference>
<accession>A0A1B7HHX4</accession>
<sequence>MNDSNIYQRIEDSAQFRELVEKRQRFATILSLIVLVIYVSFILLIAFAPAWLGTPLHPGTTVTRGIPIGVGVILISFFLTGVYVWRANGEFDRLNNEVVREVKVS</sequence>
<dbReference type="InterPro" id="IPR007436">
    <property type="entry name" value="DUF485"/>
</dbReference>
<name>A0A1B7HHX4_9ENTR</name>
<dbReference type="PANTHER" id="PTHR38598:SF1">
    <property type="entry name" value="INNER MEMBRANE PROTEIN YJCH"/>
    <property type="match status" value="1"/>
</dbReference>
<evidence type="ECO:0000256" key="1">
    <source>
        <dbReference type="SAM" id="Phobius"/>
    </source>
</evidence>
<comment type="caution">
    <text evidence="2">The sequence shown here is derived from an EMBL/GenBank/DDBJ whole genome shotgun (WGS) entry which is preliminary data.</text>
</comment>
<gene>
    <name evidence="2" type="ORF">M979_3825</name>
</gene>
<keyword evidence="1" id="KW-1133">Transmembrane helix</keyword>
<dbReference type="Pfam" id="PF04341">
    <property type="entry name" value="DUF485"/>
    <property type="match status" value="1"/>
</dbReference>